<feature type="transmembrane region" description="Helical" evidence="11">
    <location>
        <begin position="218"/>
        <end position="247"/>
    </location>
</feature>
<evidence type="ECO:0000256" key="10">
    <source>
        <dbReference type="PIRNR" id="PIRNR003097"/>
    </source>
</evidence>
<keyword evidence="7 11" id="KW-1133">Transmembrane helix</keyword>
<evidence type="ECO:0000256" key="3">
    <source>
        <dbReference type="ARBA" id="ARBA00021907"/>
    </source>
</evidence>
<evidence type="ECO:0000256" key="7">
    <source>
        <dbReference type="ARBA" id="ARBA00022989"/>
    </source>
</evidence>
<dbReference type="GO" id="GO:0051301">
    <property type="term" value="P:cell division"/>
    <property type="evidence" value="ECO:0007669"/>
    <property type="project" value="UniProtKB-KW"/>
</dbReference>
<evidence type="ECO:0000256" key="6">
    <source>
        <dbReference type="ARBA" id="ARBA00022692"/>
    </source>
</evidence>
<evidence type="ECO:0000256" key="11">
    <source>
        <dbReference type="SAM" id="Phobius"/>
    </source>
</evidence>
<organism evidence="14 15">
    <name type="scientific">Alkalihalobacillus trypoxylicola</name>
    <dbReference type="NCBI Taxonomy" id="519424"/>
    <lineage>
        <taxon>Bacteria</taxon>
        <taxon>Bacillati</taxon>
        <taxon>Bacillota</taxon>
        <taxon>Bacilli</taxon>
        <taxon>Bacillales</taxon>
        <taxon>Bacillaceae</taxon>
        <taxon>Alkalihalobacillus</taxon>
    </lineage>
</organism>
<dbReference type="Pfam" id="PF18075">
    <property type="entry name" value="FtsX_ECD"/>
    <property type="match status" value="1"/>
</dbReference>
<evidence type="ECO:0000313" key="15">
    <source>
        <dbReference type="Proteomes" id="UP000075806"/>
    </source>
</evidence>
<feature type="transmembrane region" description="Helical" evidence="11">
    <location>
        <begin position="267"/>
        <end position="288"/>
    </location>
</feature>
<evidence type="ECO:0000259" key="13">
    <source>
        <dbReference type="Pfam" id="PF18075"/>
    </source>
</evidence>
<protein>
    <recommendedName>
        <fullName evidence="3 10">Cell division protein FtsX</fullName>
    </recommendedName>
</protein>
<keyword evidence="6 11" id="KW-0812">Transmembrane</keyword>
<evidence type="ECO:0000313" key="14">
    <source>
        <dbReference type="EMBL" id="KYG33729.1"/>
    </source>
</evidence>
<feature type="domain" description="FtsX extracellular" evidence="13">
    <location>
        <begin position="59"/>
        <end position="152"/>
    </location>
</feature>
<dbReference type="EMBL" id="LTAO01000005">
    <property type="protein sequence ID" value="KYG33729.1"/>
    <property type="molecule type" value="Genomic_DNA"/>
</dbReference>
<evidence type="ECO:0000256" key="4">
    <source>
        <dbReference type="ARBA" id="ARBA00022475"/>
    </source>
</evidence>
<dbReference type="GO" id="GO:0005886">
    <property type="term" value="C:plasma membrane"/>
    <property type="evidence" value="ECO:0007669"/>
    <property type="project" value="UniProtKB-SubCell"/>
</dbReference>
<comment type="similarity">
    <text evidence="2 10">Belongs to the ABC-4 integral membrane protein family. FtsX subfamily.</text>
</comment>
<dbReference type="PANTHER" id="PTHR47755">
    <property type="entry name" value="CELL DIVISION PROTEIN FTSX"/>
    <property type="match status" value="1"/>
</dbReference>
<accession>A0A162EU47</accession>
<dbReference type="PANTHER" id="PTHR47755:SF1">
    <property type="entry name" value="CELL DIVISION PROTEIN FTSX"/>
    <property type="match status" value="1"/>
</dbReference>
<gene>
    <name evidence="14" type="ORF">AZF04_16035</name>
</gene>
<dbReference type="PIRSF" id="PIRSF003097">
    <property type="entry name" value="FtsX"/>
    <property type="match status" value="1"/>
</dbReference>
<dbReference type="InterPro" id="IPR004513">
    <property type="entry name" value="FtsX"/>
</dbReference>
<dbReference type="Proteomes" id="UP000075806">
    <property type="component" value="Unassembled WGS sequence"/>
</dbReference>
<proteinExistence type="inferred from homology"/>
<keyword evidence="15" id="KW-1185">Reference proteome</keyword>
<name>A0A162EU47_9BACI</name>
<dbReference type="AlphaFoldDB" id="A0A162EU47"/>
<feature type="domain" description="ABC3 transporter permease C-terminal" evidence="12">
    <location>
        <begin position="175"/>
        <end position="284"/>
    </location>
</feature>
<evidence type="ECO:0000256" key="8">
    <source>
        <dbReference type="ARBA" id="ARBA00023136"/>
    </source>
</evidence>
<evidence type="ECO:0000256" key="9">
    <source>
        <dbReference type="ARBA" id="ARBA00023306"/>
    </source>
</evidence>
<keyword evidence="8 10" id="KW-0472">Membrane</keyword>
<evidence type="ECO:0000256" key="1">
    <source>
        <dbReference type="ARBA" id="ARBA00004651"/>
    </source>
</evidence>
<keyword evidence="9 10" id="KW-0131">Cell cycle</keyword>
<dbReference type="NCBIfam" id="NF038347">
    <property type="entry name" value="FtsX_Gpos"/>
    <property type="match status" value="1"/>
</dbReference>
<comment type="caution">
    <text evidence="14">The sequence shown here is derived from an EMBL/GenBank/DDBJ whole genome shotgun (WGS) entry which is preliminary data.</text>
</comment>
<dbReference type="InterPro" id="IPR040690">
    <property type="entry name" value="FtsX_ECD"/>
</dbReference>
<keyword evidence="5 10" id="KW-0132">Cell division</keyword>
<dbReference type="Gene3D" id="3.30.70.3040">
    <property type="match status" value="1"/>
</dbReference>
<reference evidence="14" key="1">
    <citation type="submission" date="2016-02" db="EMBL/GenBank/DDBJ databases">
        <title>Genome sequence of Bacillus trypoxylicola KCTC 13244(T).</title>
        <authorList>
            <person name="Jeong H."/>
            <person name="Park S.-H."/>
            <person name="Choi S.-K."/>
        </authorList>
    </citation>
    <scope>NUCLEOTIDE SEQUENCE [LARGE SCALE GENOMIC DNA]</scope>
    <source>
        <strain evidence="14">KCTC 13244</strain>
    </source>
</reference>
<sequence length="297" mass="33539">MKLRTLGRHFKEGTKNLGRNGWMTFASISAVTIMLFVVGVFLLLILNINHLATAVEDDVEIRVYIDLTADDDQQEVLREEIEGLPNVNSVTFVDKDQGLNQLIDSLEDRGEVFESIREENPLNDVFVVQASNPQLTEQVANEISEFNYIDQIRYGQDFVERLFAVTNLARVVGVVLVIGMMFTAMFLISNTIKLTIVARKREIKIMKLVGATNGFIRWPFFVEGLFLGIIGSLIPVTAIGFGYHYFISNYGDRFENNFFSLLPVFPFVWQIGLLLLGIGALVGVWGSVMSVRKFLRV</sequence>
<evidence type="ECO:0000256" key="5">
    <source>
        <dbReference type="ARBA" id="ARBA00022618"/>
    </source>
</evidence>
<comment type="subcellular location">
    <subcellularLocation>
        <location evidence="1">Cell membrane</location>
        <topology evidence="1">Multi-pass membrane protein</topology>
    </subcellularLocation>
</comment>
<dbReference type="OrthoDB" id="9812531at2"/>
<dbReference type="STRING" id="519424.AZF04_16035"/>
<feature type="transmembrane region" description="Helical" evidence="11">
    <location>
        <begin position="21"/>
        <end position="46"/>
    </location>
</feature>
<comment type="function">
    <text evidence="10">Part of the ABC transporter FtsEX involved in asymmetric cellular division facilitating the initiation of sporulation.</text>
</comment>
<dbReference type="RefSeq" id="WP_061947787.1">
    <property type="nucleotide sequence ID" value="NZ_LTAO01000005.1"/>
</dbReference>
<evidence type="ECO:0000256" key="2">
    <source>
        <dbReference type="ARBA" id="ARBA00007379"/>
    </source>
</evidence>
<keyword evidence="4 10" id="KW-1003">Cell membrane</keyword>
<dbReference type="InterPro" id="IPR003838">
    <property type="entry name" value="ABC3_permease_C"/>
</dbReference>
<evidence type="ECO:0000259" key="12">
    <source>
        <dbReference type="Pfam" id="PF02687"/>
    </source>
</evidence>
<feature type="transmembrane region" description="Helical" evidence="11">
    <location>
        <begin position="171"/>
        <end position="197"/>
    </location>
</feature>
<dbReference type="Pfam" id="PF02687">
    <property type="entry name" value="FtsX"/>
    <property type="match status" value="1"/>
</dbReference>
<dbReference type="InterPro" id="IPR058204">
    <property type="entry name" value="FtsX_firmicutes-type"/>
</dbReference>